<comment type="caution">
    <text evidence="2">The sequence shown here is derived from an EMBL/GenBank/DDBJ whole genome shotgun (WGS) entry which is preliminary data.</text>
</comment>
<accession>K0TE41</accession>
<proteinExistence type="predicted"/>
<reference evidence="2 3" key="1">
    <citation type="journal article" date="2012" name="Genome Biol.">
        <title>Genome and low-iron response of an oceanic diatom adapted to chronic iron limitation.</title>
        <authorList>
            <person name="Lommer M."/>
            <person name="Specht M."/>
            <person name="Roy A.S."/>
            <person name="Kraemer L."/>
            <person name="Andreson R."/>
            <person name="Gutowska M.A."/>
            <person name="Wolf J."/>
            <person name="Bergner S.V."/>
            <person name="Schilhabel M.B."/>
            <person name="Klostermeier U.C."/>
            <person name="Beiko R.G."/>
            <person name="Rosenstiel P."/>
            <person name="Hippler M."/>
            <person name="Laroche J."/>
        </authorList>
    </citation>
    <scope>NUCLEOTIDE SEQUENCE [LARGE SCALE GENOMIC DNA]</scope>
    <source>
        <strain evidence="2 3">CCMP1005</strain>
    </source>
</reference>
<gene>
    <name evidence="2" type="ORF">THAOC_02846</name>
</gene>
<dbReference type="EMBL" id="AGNL01002939">
    <property type="protein sequence ID" value="EJK75429.1"/>
    <property type="molecule type" value="Genomic_DNA"/>
</dbReference>
<dbReference type="AlphaFoldDB" id="K0TE41"/>
<name>K0TE41_THAOC</name>
<feature type="region of interest" description="Disordered" evidence="1">
    <location>
        <begin position="12"/>
        <end position="38"/>
    </location>
</feature>
<feature type="compositionally biased region" description="Basic and acidic residues" evidence="1">
    <location>
        <begin position="285"/>
        <end position="297"/>
    </location>
</feature>
<organism evidence="2 3">
    <name type="scientific">Thalassiosira oceanica</name>
    <name type="common">Marine diatom</name>
    <dbReference type="NCBI Taxonomy" id="159749"/>
    <lineage>
        <taxon>Eukaryota</taxon>
        <taxon>Sar</taxon>
        <taxon>Stramenopiles</taxon>
        <taxon>Ochrophyta</taxon>
        <taxon>Bacillariophyta</taxon>
        <taxon>Coscinodiscophyceae</taxon>
        <taxon>Thalassiosirophycidae</taxon>
        <taxon>Thalassiosirales</taxon>
        <taxon>Thalassiosiraceae</taxon>
        <taxon>Thalassiosira</taxon>
    </lineage>
</organism>
<keyword evidence="3" id="KW-1185">Reference proteome</keyword>
<dbReference type="CDD" id="cd00761">
    <property type="entry name" value="Glyco_tranf_GTA_type"/>
    <property type="match status" value="1"/>
</dbReference>
<protein>
    <submittedName>
        <fullName evidence="2">Uncharacterized protein</fullName>
    </submittedName>
</protein>
<dbReference type="Proteomes" id="UP000266841">
    <property type="component" value="Unassembled WGS sequence"/>
</dbReference>
<evidence type="ECO:0000313" key="3">
    <source>
        <dbReference type="Proteomes" id="UP000266841"/>
    </source>
</evidence>
<sequence length="307" mass="33948">MCATTSSLKQIPAVLGQGELEDPSPANDGKSQPRPPAVPPYTVVITAHPIPSHPSLEHIERTMDSLELLNPKPAHVILACDYPQKLHEKYRQFKEAFRVRYPHVEIVAKDSPWEGICGNVKSGFGAAKTEFILTVQVTIALDVIFPECEKRGKPVSMEAVMEVFQNRESHNMTGTFIYGPLDFGNQLKHTDGSEVPWRKANARKKPDPAHRDIMEGYDYSQTKEVFLVKVVLNGCQAVDEVVERQKSVLRVSSHNVAHRQQKAGNLQGDGVAGNRHMHGTWGEKVHGLEGHCSEPKKKGPGGTGLMN</sequence>
<evidence type="ECO:0000256" key="1">
    <source>
        <dbReference type="SAM" id="MobiDB-lite"/>
    </source>
</evidence>
<feature type="region of interest" description="Disordered" evidence="1">
    <location>
        <begin position="285"/>
        <end position="307"/>
    </location>
</feature>
<evidence type="ECO:0000313" key="2">
    <source>
        <dbReference type="EMBL" id="EJK75429.1"/>
    </source>
</evidence>